<dbReference type="Proteomes" id="UP001459277">
    <property type="component" value="Unassembled WGS sequence"/>
</dbReference>
<proteinExistence type="predicted"/>
<protein>
    <submittedName>
        <fullName evidence="1">Uncharacterized protein</fullName>
    </submittedName>
</protein>
<dbReference type="EMBL" id="JAZDWU010000002">
    <property type="protein sequence ID" value="KAL0010562.1"/>
    <property type="molecule type" value="Genomic_DNA"/>
</dbReference>
<evidence type="ECO:0000313" key="2">
    <source>
        <dbReference type="Proteomes" id="UP001459277"/>
    </source>
</evidence>
<comment type="caution">
    <text evidence="1">The sequence shown here is derived from an EMBL/GenBank/DDBJ whole genome shotgun (WGS) entry which is preliminary data.</text>
</comment>
<gene>
    <name evidence="1" type="ORF">SO802_005670</name>
</gene>
<sequence length="72" mass="8175">MTMGANVFNLQPNLHIRAFSLGEYNLSSTSGTRVYIDLDIPETAKFKDHLYNTAQSVNAGRIVKIDAWHHVW</sequence>
<dbReference type="AlphaFoldDB" id="A0AAW2DLC7"/>
<evidence type="ECO:0000313" key="1">
    <source>
        <dbReference type="EMBL" id="KAL0010562.1"/>
    </source>
</evidence>
<reference evidence="1 2" key="1">
    <citation type="submission" date="2024-01" db="EMBL/GenBank/DDBJ databases">
        <title>A telomere-to-telomere, gap-free genome of sweet tea (Lithocarpus litseifolius).</title>
        <authorList>
            <person name="Zhou J."/>
        </authorList>
    </citation>
    <scope>NUCLEOTIDE SEQUENCE [LARGE SCALE GENOMIC DNA]</scope>
    <source>
        <strain evidence="1">Zhou-2022a</strain>
        <tissue evidence="1">Leaf</tissue>
    </source>
</reference>
<name>A0AAW2DLC7_9ROSI</name>
<organism evidence="1 2">
    <name type="scientific">Lithocarpus litseifolius</name>
    <dbReference type="NCBI Taxonomy" id="425828"/>
    <lineage>
        <taxon>Eukaryota</taxon>
        <taxon>Viridiplantae</taxon>
        <taxon>Streptophyta</taxon>
        <taxon>Embryophyta</taxon>
        <taxon>Tracheophyta</taxon>
        <taxon>Spermatophyta</taxon>
        <taxon>Magnoliopsida</taxon>
        <taxon>eudicotyledons</taxon>
        <taxon>Gunneridae</taxon>
        <taxon>Pentapetalae</taxon>
        <taxon>rosids</taxon>
        <taxon>fabids</taxon>
        <taxon>Fagales</taxon>
        <taxon>Fagaceae</taxon>
        <taxon>Lithocarpus</taxon>
    </lineage>
</organism>
<keyword evidence="2" id="KW-1185">Reference proteome</keyword>
<accession>A0AAW2DLC7</accession>